<dbReference type="EMBL" id="MU253984">
    <property type="protein sequence ID" value="KAG9243362.1"/>
    <property type="molecule type" value="Genomic_DNA"/>
</dbReference>
<dbReference type="InterPro" id="IPR058841">
    <property type="entry name" value="HTH_76"/>
</dbReference>
<gene>
    <name evidence="4" type="ORF">BJ878DRAFT_511182</name>
</gene>
<dbReference type="AlphaFoldDB" id="A0A9P7Z1H7"/>
<evidence type="ECO:0000256" key="1">
    <source>
        <dbReference type="SAM" id="MobiDB-lite"/>
    </source>
</evidence>
<dbReference type="PANTHER" id="PTHR36855">
    <property type="entry name" value="CHROMOSOME 10, WHOLE GENOME SHOTGUN SEQUENCE"/>
    <property type="match status" value="1"/>
</dbReference>
<accession>A0A9P7Z1H7</accession>
<organism evidence="4 5">
    <name type="scientific">Calycina marina</name>
    <dbReference type="NCBI Taxonomy" id="1763456"/>
    <lineage>
        <taxon>Eukaryota</taxon>
        <taxon>Fungi</taxon>
        <taxon>Dikarya</taxon>
        <taxon>Ascomycota</taxon>
        <taxon>Pezizomycotina</taxon>
        <taxon>Leotiomycetes</taxon>
        <taxon>Helotiales</taxon>
        <taxon>Pezizellaceae</taxon>
        <taxon>Calycina</taxon>
    </lineage>
</organism>
<feature type="domain" description="PEX14-like helix-turn-helix" evidence="3">
    <location>
        <begin position="27"/>
        <end position="89"/>
    </location>
</feature>
<proteinExistence type="predicted"/>
<comment type="caution">
    <text evidence="4">The sequence shown here is derived from an EMBL/GenBank/DDBJ whole genome shotgun (WGS) entry which is preliminary data.</text>
</comment>
<evidence type="ECO:0000259" key="2">
    <source>
        <dbReference type="Pfam" id="PF17733"/>
    </source>
</evidence>
<evidence type="ECO:0000313" key="5">
    <source>
        <dbReference type="Proteomes" id="UP000887226"/>
    </source>
</evidence>
<dbReference type="InterPro" id="IPR040554">
    <property type="entry name" value="KPWE_PEX14_dom"/>
</dbReference>
<name>A0A9P7Z1H7_9HELO</name>
<sequence length="239" mass="26023">MFSIQAQDDKLSVPPSAALVAMMAIVQAFRDMQEYDWDNDKTYQAVLPAVLGTTEDPDQRLRLTHRAQVLYWNKITNLNIDFNEYEKFVADPITYESAISNSSSASSTPVPTTPTTPVLPSAIPFPAAEPAIAAPAANVEMADSDGDAPYPRNFAQTVQLIQSGGEVPGIRLIEPTVLKDEGTPPSSVHRRKPWEESALKETNELDNEDGGANLEGTFGDVRDKTIVQEYPEDNAGVSA</sequence>
<feature type="domain" description="Peroxisomal membrane protein PEX14-like KPWE" evidence="2">
    <location>
        <begin position="149"/>
        <end position="195"/>
    </location>
</feature>
<evidence type="ECO:0000313" key="4">
    <source>
        <dbReference type="EMBL" id="KAG9243362.1"/>
    </source>
</evidence>
<dbReference type="Proteomes" id="UP000887226">
    <property type="component" value="Unassembled WGS sequence"/>
</dbReference>
<feature type="region of interest" description="Disordered" evidence="1">
    <location>
        <begin position="181"/>
        <end position="223"/>
    </location>
</feature>
<feature type="compositionally biased region" description="Basic and acidic residues" evidence="1">
    <location>
        <begin position="193"/>
        <end position="203"/>
    </location>
</feature>
<evidence type="ECO:0000259" key="3">
    <source>
        <dbReference type="Pfam" id="PF25871"/>
    </source>
</evidence>
<protein>
    <submittedName>
        <fullName evidence="4">Uncharacterized protein</fullName>
    </submittedName>
</protein>
<reference evidence="4" key="1">
    <citation type="journal article" date="2021" name="IMA Fungus">
        <title>Genomic characterization of three marine fungi, including Emericellopsis atlantica sp. nov. with signatures of a generalist lifestyle and marine biomass degradation.</title>
        <authorList>
            <person name="Hagestad O.C."/>
            <person name="Hou L."/>
            <person name="Andersen J.H."/>
            <person name="Hansen E.H."/>
            <person name="Altermark B."/>
            <person name="Li C."/>
            <person name="Kuhnert E."/>
            <person name="Cox R.J."/>
            <person name="Crous P.W."/>
            <person name="Spatafora J.W."/>
            <person name="Lail K."/>
            <person name="Amirebrahimi M."/>
            <person name="Lipzen A."/>
            <person name="Pangilinan J."/>
            <person name="Andreopoulos W."/>
            <person name="Hayes R.D."/>
            <person name="Ng V."/>
            <person name="Grigoriev I.V."/>
            <person name="Jackson S.A."/>
            <person name="Sutton T.D.S."/>
            <person name="Dobson A.D.W."/>
            <person name="Rama T."/>
        </authorList>
    </citation>
    <scope>NUCLEOTIDE SEQUENCE</scope>
    <source>
        <strain evidence="4">TRa3180A</strain>
    </source>
</reference>
<keyword evidence="5" id="KW-1185">Reference proteome</keyword>
<dbReference type="Pfam" id="PF25871">
    <property type="entry name" value="HTH_76"/>
    <property type="match status" value="1"/>
</dbReference>
<dbReference type="OrthoDB" id="9936937at2759"/>
<dbReference type="PANTHER" id="PTHR36855:SF1">
    <property type="entry name" value="PEROXISOME MEMBRANE ANCHOR PROTEIN PEX14P N-TERMINAL DOMAIN-CONTAINING PROTEIN"/>
    <property type="match status" value="1"/>
</dbReference>
<dbReference type="Pfam" id="PF17733">
    <property type="entry name" value="KPWE_dom"/>
    <property type="match status" value="1"/>
</dbReference>